<evidence type="ECO:0000313" key="2">
    <source>
        <dbReference type="EMBL" id="KZV30515.1"/>
    </source>
</evidence>
<sequence length="258" mass="29425">MLPRRRGRGRGQFQEESEGQNEEVQRSIPRRGRDRQVEVEVDELTDHVDDMELVMARFQRMNPLTFKSSSAGLKPRTAVKPGFPENNTTRKTTKPQRDMGSNPRTTAEGYNLEREPKNSMHSSTEICNRICGHATRRIGENESAESPLALASCDEEEEVGDLPPPVERMDVVIARFQRMNPPVFNGDESSEDADSWLHNVIHIFDWAQYDDELLLRLVTLLLRKAAERWWRGAFSTLVETGVGITWGSFCEAFSCELT</sequence>
<keyword evidence="3" id="KW-1185">Reference proteome</keyword>
<dbReference type="AlphaFoldDB" id="A0A2Z7B7R8"/>
<feature type="region of interest" description="Disordered" evidence="1">
    <location>
        <begin position="1"/>
        <end position="36"/>
    </location>
</feature>
<protein>
    <submittedName>
        <fullName evidence="2">Uncharacterized protein</fullName>
    </submittedName>
</protein>
<gene>
    <name evidence="2" type="ORF">F511_30910</name>
</gene>
<dbReference type="EMBL" id="KV008259">
    <property type="protein sequence ID" value="KZV30515.1"/>
    <property type="molecule type" value="Genomic_DNA"/>
</dbReference>
<dbReference type="Proteomes" id="UP000250235">
    <property type="component" value="Unassembled WGS sequence"/>
</dbReference>
<reference evidence="2 3" key="1">
    <citation type="journal article" date="2015" name="Proc. Natl. Acad. Sci. U.S.A.">
        <title>The resurrection genome of Boea hygrometrica: A blueprint for survival of dehydration.</title>
        <authorList>
            <person name="Xiao L."/>
            <person name="Yang G."/>
            <person name="Zhang L."/>
            <person name="Yang X."/>
            <person name="Zhao S."/>
            <person name="Ji Z."/>
            <person name="Zhou Q."/>
            <person name="Hu M."/>
            <person name="Wang Y."/>
            <person name="Chen M."/>
            <person name="Xu Y."/>
            <person name="Jin H."/>
            <person name="Xiao X."/>
            <person name="Hu G."/>
            <person name="Bao F."/>
            <person name="Hu Y."/>
            <person name="Wan P."/>
            <person name="Li L."/>
            <person name="Deng X."/>
            <person name="Kuang T."/>
            <person name="Xiang C."/>
            <person name="Zhu J.K."/>
            <person name="Oliver M.J."/>
            <person name="He Y."/>
        </authorList>
    </citation>
    <scope>NUCLEOTIDE SEQUENCE [LARGE SCALE GENOMIC DNA]</scope>
    <source>
        <strain evidence="3">cv. XS01</strain>
    </source>
</reference>
<evidence type="ECO:0000313" key="3">
    <source>
        <dbReference type="Proteomes" id="UP000250235"/>
    </source>
</evidence>
<accession>A0A2Z7B7R8</accession>
<feature type="region of interest" description="Disordered" evidence="1">
    <location>
        <begin position="67"/>
        <end position="109"/>
    </location>
</feature>
<organism evidence="2 3">
    <name type="scientific">Dorcoceras hygrometricum</name>
    <dbReference type="NCBI Taxonomy" id="472368"/>
    <lineage>
        <taxon>Eukaryota</taxon>
        <taxon>Viridiplantae</taxon>
        <taxon>Streptophyta</taxon>
        <taxon>Embryophyta</taxon>
        <taxon>Tracheophyta</taxon>
        <taxon>Spermatophyta</taxon>
        <taxon>Magnoliopsida</taxon>
        <taxon>eudicotyledons</taxon>
        <taxon>Gunneridae</taxon>
        <taxon>Pentapetalae</taxon>
        <taxon>asterids</taxon>
        <taxon>lamiids</taxon>
        <taxon>Lamiales</taxon>
        <taxon>Gesneriaceae</taxon>
        <taxon>Didymocarpoideae</taxon>
        <taxon>Trichosporeae</taxon>
        <taxon>Loxocarpinae</taxon>
        <taxon>Dorcoceras</taxon>
    </lineage>
</organism>
<proteinExistence type="predicted"/>
<dbReference type="OrthoDB" id="903801at2759"/>
<name>A0A2Z7B7R8_9LAMI</name>
<evidence type="ECO:0000256" key="1">
    <source>
        <dbReference type="SAM" id="MobiDB-lite"/>
    </source>
</evidence>